<dbReference type="InterPro" id="IPR043604">
    <property type="entry name" value="DUF883_N"/>
</dbReference>
<dbReference type="KEGG" id="hcz:G9Q37_21205"/>
<evidence type="ECO:0000256" key="9">
    <source>
        <dbReference type="SAM" id="Phobius"/>
    </source>
</evidence>
<evidence type="ECO:0000256" key="1">
    <source>
        <dbReference type="ARBA" id="ARBA00004377"/>
    </source>
</evidence>
<dbReference type="PANTHER" id="PTHR35893:SF3">
    <property type="entry name" value="INNER MEMBRANE PROTEIN"/>
    <property type="match status" value="1"/>
</dbReference>
<accession>A0A6G8IMU6</accession>
<dbReference type="RefSeq" id="WP_166230553.1">
    <property type="nucleotide sequence ID" value="NZ_CP049989.1"/>
</dbReference>
<reference evidence="12 13" key="1">
    <citation type="submission" date="2020-03" db="EMBL/GenBank/DDBJ databases">
        <title>Hydrogenophaga sp. nov. isolated from cyanobacterial mat.</title>
        <authorList>
            <person name="Thorat V."/>
            <person name="Kirdat K."/>
            <person name="Tiwarekar B."/>
            <person name="Costa E.D."/>
            <person name="Yadav A."/>
        </authorList>
    </citation>
    <scope>NUCLEOTIDE SEQUENCE [LARGE SCALE GENOMIC DNA]</scope>
    <source>
        <strain evidence="12 13">BA0156</strain>
    </source>
</reference>
<feature type="coiled-coil region" evidence="8">
    <location>
        <begin position="12"/>
        <end position="65"/>
    </location>
</feature>
<evidence type="ECO:0000313" key="13">
    <source>
        <dbReference type="Proteomes" id="UP000503162"/>
    </source>
</evidence>
<protein>
    <submittedName>
        <fullName evidence="12">DUF883 domain-containing protein</fullName>
    </submittedName>
</protein>
<dbReference type="InterPro" id="IPR010279">
    <property type="entry name" value="YqjD/ElaB"/>
</dbReference>
<evidence type="ECO:0000256" key="6">
    <source>
        <dbReference type="ARBA" id="ARBA00022989"/>
    </source>
</evidence>
<evidence type="ECO:0000256" key="5">
    <source>
        <dbReference type="ARBA" id="ARBA00022692"/>
    </source>
</evidence>
<evidence type="ECO:0000259" key="11">
    <source>
        <dbReference type="Pfam" id="PF19029"/>
    </source>
</evidence>
<sequence>MAEALTDTTTSKKKLVRDLQRVISDAEELLQATASETEGKVVEMRERIRENLMAAKHKLGDIEDTIAAKTKEAARVTDEYVHDHPWQAIGTAAGVGLLIGLLIGRR</sequence>
<feature type="domain" description="DUF883" evidence="11">
    <location>
        <begin position="77"/>
        <end position="106"/>
    </location>
</feature>
<dbReference type="EMBL" id="CP049989">
    <property type="protein sequence ID" value="QIM54504.1"/>
    <property type="molecule type" value="Genomic_DNA"/>
</dbReference>
<feature type="domain" description="DUF883" evidence="10">
    <location>
        <begin position="17"/>
        <end position="64"/>
    </location>
</feature>
<dbReference type="Pfam" id="PF19029">
    <property type="entry name" value="DUF883_C"/>
    <property type="match status" value="1"/>
</dbReference>
<keyword evidence="8" id="KW-0175">Coiled coil</keyword>
<comment type="similarity">
    <text evidence="2">Belongs to the ElaB/YgaM/YqjD family.</text>
</comment>
<dbReference type="GO" id="GO:0005886">
    <property type="term" value="C:plasma membrane"/>
    <property type="evidence" value="ECO:0007669"/>
    <property type="project" value="UniProtKB-SubCell"/>
</dbReference>
<dbReference type="InterPro" id="IPR043605">
    <property type="entry name" value="DUF883_C"/>
</dbReference>
<keyword evidence="4" id="KW-0997">Cell inner membrane</keyword>
<evidence type="ECO:0000256" key="7">
    <source>
        <dbReference type="ARBA" id="ARBA00023136"/>
    </source>
</evidence>
<keyword evidence="3" id="KW-1003">Cell membrane</keyword>
<gene>
    <name evidence="12" type="ORF">G9Q37_21205</name>
</gene>
<evidence type="ECO:0000259" key="10">
    <source>
        <dbReference type="Pfam" id="PF05957"/>
    </source>
</evidence>
<keyword evidence="6 9" id="KW-1133">Transmembrane helix</keyword>
<dbReference type="Pfam" id="PF05957">
    <property type="entry name" value="DUF883"/>
    <property type="match status" value="1"/>
</dbReference>
<feature type="transmembrane region" description="Helical" evidence="9">
    <location>
        <begin position="86"/>
        <end position="104"/>
    </location>
</feature>
<keyword evidence="13" id="KW-1185">Reference proteome</keyword>
<name>A0A6G8IMU6_9BURK</name>
<organism evidence="12 13">
    <name type="scientific">Hydrogenophaga crocea</name>
    <dbReference type="NCBI Taxonomy" id="2716225"/>
    <lineage>
        <taxon>Bacteria</taxon>
        <taxon>Pseudomonadati</taxon>
        <taxon>Pseudomonadota</taxon>
        <taxon>Betaproteobacteria</taxon>
        <taxon>Burkholderiales</taxon>
        <taxon>Comamonadaceae</taxon>
        <taxon>Hydrogenophaga</taxon>
    </lineage>
</organism>
<keyword evidence="5 9" id="KW-0812">Transmembrane</keyword>
<dbReference type="PANTHER" id="PTHR35893">
    <property type="entry name" value="INNER MEMBRANE PROTEIN-RELATED"/>
    <property type="match status" value="1"/>
</dbReference>
<dbReference type="GO" id="GO:0043022">
    <property type="term" value="F:ribosome binding"/>
    <property type="evidence" value="ECO:0007669"/>
    <property type="project" value="InterPro"/>
</dbReference>
<dbReference type="Proteomes" id="UP000503162">
    <property type="component" value="Chromosome"/>
</dbReference>
<evidence type="ECO:0000256" key="4">
    <source>
        <dbReference type="ARBA" id="ARBA00022519"/>
    </source>
</evidence>
<evidence type="ECO:0000256" key="8">
    <source>
        <dbReference type="SAM" id="Coils"/>
    </source>
</evidence>
<comment type="subcellular location">
    <subcellularLocation>
        <location evidence="1">Cell inner membrane</location>
        <topology evidence="1">Single-pass membrane protein</topology>
    </subcellularLocation>
</comment>
<dbReference type="AlphaFoldDB" id="A0A6G8IMU6"/>
<proteinExistence type="inferred from homology"/>
<evidence type="ECO:0000256" key="2">
    <source>
        <dbReference type="ARBA" id="ARBA00010423"/>
    </source>
</evidence>
<keyword evidence="7 9" id="KW-0472">Membrane</keyword>
<evidence type="ECO:0000313" key="12">
    <source>
        <dbReference type="EMBL" id="QIM54504.1"/>
    </source>
</evidence>
<evidence type="ECO:0000256" key="3">
    <source>
        <dbReference type="ARBA" id="ARBA00022475"/>
    </source>
</evidence>